<evidence type="ECO:0000313" key="4">
    <source>
        <dbReference type="Proteomes" id="UP001291309"/>
    </source>
</evidence>
<dbReference type="EMBL" id="JAXIVS010000002">
    <property type="protein sequence ID" value="MDY7226182.1"/>
    <property type="molecule type" value="Genomic_DNA"/>
</dbReference>
<keyword evidence="2" id="KW-0812">Transmembrane</keyword>
<feature type="transmembrane region" description="Helical" evidence="2">
    <location>
        <begin position="12"/>
        <end position="32"/>
    </location>
</feature>
<proteinExistence type="predicted"/>
<keyword evidence="4" id="KW-1185">Reference proteome</keyword>
<evidence type="ECO:0000256" key="2">
    <source>
        <dbReference type="SAM" id="Phobius"/>
    </source>
</evidence>
<sequence>MVTARSRGQALLETALGLLVFITILVFGLHFAEVGFLSLKVQEANASALWHATAAKMHELPGDFTPVRQLISEDTPGSEATRRYRDFDGRTSRIGDDEVRLVFTRASALQVRCDAGASGLGFAPVERSNTVFEDVGAMRCRSQASMEVLEVFPQSFLDSGVGAFFRERHLNPLKMTLCGVGRAQGGSCPRGFRILLDDWGLASGTEVDECKVLKGNKCENPQYYQSTHRIYMRHLPRMGASLSLAQQTVGQVPGGFDPSTFYMSFRVFQEEEPGGDSDPNNWVTTPGKDSPTSEYHASYGARGKCFLGRACPR</sequence>
<evidence type="ECO:0000256" key="1">
    <source>
        <dbReference type="SAM" id="MobiDB-lite"/>
    </source>
</evidence>
<keyword evidence="2" id="KW-1133">Transmembrane helix</keyword>
<keyword evidence="2" id="KW-0472">Membrane</keyword>
<protein>
    <recommendedName>
        <fullName evidence="5">Pilus biogenesis operon protein</fullName>
    </recommendedName>
</protein>
<comment type="caution">
    <text evidence="3">The sequence shown here is derived from an EMBL/GenBank/DDBJ whole genome shotgun (WGS) entry which is preliminary data.</text>
</comment>
<reference evidence="3 4" key="1">
    <citation type="submission" date="2023-12" db="EMBL/GenBank/DDBJ databases">
        <title>the genome sequence of Hyalangium sp. s54d21.</title>
        <authorList>
            <person name="Zhang X."/>
        </authorList>
    </citation>
    <scope>NUCLEOTIDE SEQUENCE [LARGE SCALE GENOMIC DNA]</scope>
    <source>
        <strain evidence="4">s54d21</strain>
    </source>
</reference>
<accession>A0ABU5H069</accession>
<organism evidence="3 4">
    <name type="scientific">Hyalangium rubrum</name>
    <dbReference type="NCBI Taxonomy" id="3103134"/>
    <lineage>
        <taxon>Bacteria</taxon>
        <taxon>Pseudomonadati</taxon>
        <taxon>Myxococcota</taxon>
        <taxon>Myxococcia</taxon>
        <taxon>Myxococcales</taxon>
        <taxon>Cystobacterineae</taxon>
        <taxon>Archangiaceae</taxon>
        <taxon>Hyalangium</taxon>
    </lineage>
</organism>
<evidence type="ECO:0008006" key="5">
    <source>
        <dbReference type="Google" id="ProtNLM"/>
    </source>
</evidence>
<dbReference type="Proteomes" id="UP001291309">
    <property type="component" value="Unassembled WGS sequence"/>
</dbReference>
<name>A0ABU5H069_9BACT</name>
<dbReference type="RefSeq" id="WP_321544903.1">
    <property type="nucleotide sequence ID" value="NZ_JAXIVS010000002.1"/>
</dbReference>
<feature type="region of interest" description="Disordered" evidence="1">
    <location>
        <begin position="270"/>
        <end position="295"/>
    </location>
</feature>
<gene>
    <name evidence="3" type="ORF">SYV04_07290</name>
</gene>
<evidence type="ECO:0000313" key="3">
    <source>
        <dbReference type="EMBL" id="MDY7226182.1"/>
    </source>
</evidence>